<name>A0A936ZH37_9HYPH</name>
<feature type="compositionally biased region" description="Acidic residues" evidence="1">
    <location>
        <begin position="251"/>
        <end position="262"/>
    </location>
</feature>
<keyword evidence="3" id="KW-1185">Reference proteome</keyword>
<gene>
    <name evidence="2" type="ORF">JKG68_23570</name>
</gene>
<evidence type="ECO:0000256" key="1">
    <source>
        <dbReference type="SAM" id="MobiDB-lite"/>
    </source>
</evidence>
<sequence length="395" mass="42424">MPGIARQFEPQITRTGGAPSKYRFTARCSGCHKTDTYEASKPAADELVKGYFKDRGWLLGRDRAYDLCPACLAKPREERQPRPSNGAGPQGSPEAVNPPSRPSAPADKRVRDTADILARHLGKPEALAAEVFRPKLVQAPRPSSTPEAPPQTGSAPALSREVELALTGMAAELKGLHSTMEGMAEQMSKLVALGGQQMEAIARLAPLMVQSADGISGGLRDVVSAIWSIPSASPPEREPPKAEEPLPQEAEPVEQQDPEFSSEPEPRKASRAKEPSRAGLRSTTSRGQVRQTGSAGIVVKSIPDAKRSDRFYTAIRLPRDVWDQAGFGPDDRLLLDWSGKSLTIERVAEGGVKPKAVGSTSVVLQSWKLGNLNLDQPKVTGVDGSLRLMAGRRPA</sequence>
<evidence type="ECO:0000313" key="2">
    <source>
        <dbReference type="EMBL" id="MBL0406924.1"/>
    </source>
</evidence>
<dbReference type="RefSeq" id="WP_202063782.1">
    <property type="nucleotide sequence ID" value="NZ_JAEQMY010000055.1"/>
</dbReference>
<dbReference type="EMBL" id="JAEQMY010000055">
    <property type="protein sequence ID" value="MBL0406924.1"/>
    <property type="molecule type" value="Genomic_DNA"/>
</dbReference>
<feature type="region of interest" description="Disordered" evidence="1">
    <location>
        <begin position="139"/>
        <end position="158"/>
    </location>
</feature>
<dbReference type="Proteomes" id="UP000605848">
    <property type="component" value="Unassembled WGS sequence"/>
</dbReference>
<feature type="compositionally biased region" description="Basic and acidic residues" evidence="1">
    <location>
        <begin position="235"/>
        <end position="244"/>
    </location>
</feature>
<reference evidence="2" key="1">
    <citation type="submission" date="2021-01" db="EMBL/GenBank/DDBJ databases">
        <title>Microvirga sp.</title>
        <authorList>
            <person name="Kim M.K."/>
        </authorList>
    </citation>
    <scope>NUCLEOTIDE SEQUENCE</scope>
    <source>
        <strain evidence="2">5420S-16</strain>
    </source>
</reference>
<proteinExistence type="predicted"/>
<protein>
    <submittedName>
        <fullName evidence="2">Uncharacterized protein</fullName>
    </submittedName>
</protein>
<feature type="compositionally biased region" description="Polar residues" evidence="1">
    <location>
        <begin position="141"/>
        <end position="154"/>
    </location>
</feature>
<feature type="region of interest" description="Disordered" evidence="1">
    <location>
        <begin position="230"/>
        <end position="295"/>
    </location>
</feature>
<evidence type="ECO:0000313" key="3">
    <source>
        <dbReference type="Proteomes" id="UP000605848"/>
    </source>
</evidence>
<feature type="region of interest" description="Disordered" evidence="1">
    <location>
        <begin position="76"/>
        <end position="110"/>
    </location>
</feature>
<feature type="compositionally biased region" description="Polar residues" evidence="1">
    <location>
        <begin position="281"/>
        <end position="294"/>
    </location>
</feature>
<comment type="caution">
    <text evidence="2">The sequence shown here is derived from an EMBL/GenBank/DDBJ whole genome shotgun (WGS) entry which is preliminary data.</text>
</comment>
<organism evidence="2 3">
    <name type="scientific">Microvirga aerilata</name>
    <dbReference type="NCBI Taxonomy" id="670292"/>
    <lineage>
        <taxon>Bacteria</taxon>
        <taxon>Pseudomonadati</taxon>
        <taxon>Pseudomonadota</taxon>
        <taxon>Alphaproteobacteria</taxon>
        <taxon>Hyphomicrobiales</taxon>
        <taxon>Methylobacteriaceae</taxon>
        <taxon>Microvirga</taxon>
    </lineage>
</organism>
<feature type="compositionally biased region" description="Basic and acidic residues" evidence="1">
    <location>
        <begin position="264"/>
        <end position="276"/>
    </location>
</feature>
<dbReference type="AlphaFoldDB" id="A0A936ZH37"/>
<accession>A0A936ZH37</accession>